<sequence>MPPRWLRMLVSHPSDIPFGLQQTFNTTIFKRQIAQLITLSFIKYISMLMVEVQAVSHHVLHGTSLKNQAVHDMESSAD</sequence>
<reference evidence="1 2" key="1">
    <citation type="journal article" date="2023" name="Nucleic Acids Res.">
        <title>The hologenome of Daphnia magna reveals possible DNA methylation and microbiome-mediated evolution of the host genome.</title>
        <authorList>
            <person name="Chaturvedi A."/>
            <person name="Li X."/>
            <person name="Dhandapani V."/>
            <person name="Marshall H."/>
            <person name="Kissane S."/>
            <person name="Cuenca-Cambronero M."/>
            <person name="Asole G."/>
            <person name="Calvet F."/>
            <person name="Ruiz-Romero M."/>
            <person name="Marangio P."/>
            <person name="Guigo R."/>
            <person name="Rago D."/>
            <person name="Mirbahai L."/>
            <person name="Eastwood N."/>
            <person name="Colbourne J.K."/>
            <person name="Zhou J."/>
            <person name="Mallon E."/>
            <person name="Orsini L."/>
        </authorList>
    </citation>
    <scope>NUCLEOTIDE SEQUENCE [LARGE SCALE GENOMIC DNA]</scope>
    <source>
        <strain evidence="1">LRV0_1</strain>
    </source>
</reference>
<keyword evidence="2" id="KW-1185">Reference proteome</keyword>
<dbReference type="Proteomes" id="UP001234178">
    <property type="component" value="Unassembled WGS sequence"/>
</dbReference>
<accession>A0ABR0AH25</accession>
<evidence type="ECO:0000313" key="2">
    <source>
        <dbReference type="Proteomes" id="UP001234178"/>
    </source>
</evidence>
<name>A0ABR0AH25_9CRUS</name>
<organism evidence="1 2">
    <name type="scientific">Daphnia magna</name>
    <dbReference type="NCBI Taxonomy" id="35525"/>
    <lineage>
        <taxon>Eukaryota</taxon>
        <taxon>Metazoa</taxon>
        <taxon>Ecdysozoa</taxon>
        <taxon>Arthropoda</taxon>
        <taxon>Crustacea</taxon>
        <taxon>Branchiopoda</taxon>
        <taxon>Diplostraca</taxon>
        <taxon>Cladocera</taxon>
        <taxon>Anomopoda</taxon>
        <taxon>Daphniidae</taxon>
        <taxon>Daphnia</taxon>
    </lineage>
</organism>
<gene>
    <name evidence="1" type="ORF">OUZ56_009857</name>
</gene>
<protein>
    <submittedName>
        <fullName evidence="1">Uncharacterized protein</fullName>
    </submittedName>
</protein>
<evidence type="ECO:0000313" key="1">
    <source>
        <dbReference type="EMBL" id="KAK4024435.1"/>
    </source>
</evidence>
<comment type="caution">
    <text evidence="1">The sequence shown here is derived from an EMBL/GenBank/DDBJ whole genome shotgun (WGS) entry which is preliminary data.</text>
</comment>
<proteinExistence type="predicted"/>
<dbReference type="EMBL" id="JAOYFB010000037">
    <property type="protein sequence ID" value="KAK4024435.1"/>
    <property type="molecule type" value="Genomic_DNA"/>
</dbReference>